<organism evidence="1 2">
    <name type="scientific">Camelus dromedarius</name>
    <name type="common">Dromedary</name>
    <name type="synonym">Arabian camel</name>
    <dbReference type="NCBI Taxonomy" id="9838"/>
    <lineage>
        <taxon>Eukaryota</taxon>
        <taxon>Metazoa</taxon>
        <taxon>Chordata</taxon>
        <taxon>Craniata</taxon>
        <taxon>Vertebrata</taxon>
        <taxon>Euteleostomi</taxon>
        <taxon>Mammalia</taxon>
        <taxon>Eutheria</taxon>
        <taxon>Laurasiatheria</taxon>
        <taxon>Artiodactyla</taxon>
        <taxon>Tylopoda</taxon>
        <taxon>Camelidae</taxon>
        <taxon>Camelus</taxon>
    </lineage>
</organism>
<reference evidence="1 2" key="1">
    <citation type="journal article" date="2019" name="Mol. Ecol. Resour.">
        <title>Improving Illumina assemblies with Hi-C and long reads: an example with the North African dromedary.</title>
        <authorList>
            <person name="Elbers J.P."/>
            <person name="Rogers M.F."/>
            <person name="Perelman P.L."/>
            <person name="Proskuryakova A.A."/>
            <person name="Serdyukova N.A."/>
            <person name="Johnson W.E."/>
            <person name="Horin P."/>
            <person name="Corander J."/>
            <person name="Murphy D."/>
            <person name="Burger P.A."/>
        </authorList>
    </citation>
    <scope>NUCLEOTIDE SEQUENCE [LARGE SCALE GENOMIC DNA]</scope>
    <source>
        <strain evidence="1">Drom800</strain>
        <tissue evidence="1">Blood</tissue>
    </source>
</reference>
<dbReference type="EMBL" id="JWIN03000013">
    <property type="protein sequence ID" value="KAB1268652.1"/>
    <property type="molecule type" value="Genomic_DNA"/>
</dbReference>
<proteinExistence type="predicted"/>
<dbReference type="AlphaFoldDB" id="A0A5N4DC30"/>
<evidence type="ECO:0000313" key="1">
    <source>
        <dbReference type="EMBL" id="KAB1268652.1"/>
    </source>
</evidence>
<name>A0A5N4DC30_CAMDR</name>
<keyword evidence="2" id="KW-1185">Reference proteome</keyword>
<gene>
    <name evidence="1" type="ORF">Cadr_000014085</name>
</gene>
<accession>A0A5N4DC30</accession>
<comment type="caution">
    <text evidence="1">The sequence shown here is derived from an EMBL/GenBank/DDBJ whole genome shotgun (WGS) entry which is preliminary data.</text>
</comment>
<dbReference type="Proteomes" id="UP000299084">
    <property type="component" value="Unassembled WGS sequence"/>
</dbReference>
<evidence type="ECO:0000313" key="2">
    <source>
        <dbReference type="Proteomes" id="UP000299084"/>
    </source>
</evidence>
<sequence>MGGKCGGFVVAHCKQSTRGSPSWVWKSQDHGGGFYTAAK</sequence>
<protein>
    <submittedName>
        <fullName evidence="1">Uncharacterized protein</fullName>
    </submittedName>
</protein>